<dbReference type="BioCyc" id="SYNEL:SYNPCC7942_2162-MONOMER"/>
<organism evidence="1 2">
    <name type="scientific">Synechococcus elongatus (strain ATCC 33912 / PCC 7942 / FACHB-805)</name>
    <name type="common">Anacystis nidulans R2</name>
    <dbReference type="NCBI Taxonomy" id="1140"/>
    <lineage>
        <taxon>Bacteria</taxon>
        <taxon>Bacillati</taxon>
        <taxon>Cyanobacteriota</taxon>
        <taxon>Cyanophyceae</taxon>
        <taxon>Synechococcales</taxon>
        <taxon>Synechococcaceae</taxon>
        <taxon>Synechococcus</taxon>
    </lineage>
</organism>
<dbReference type="Proteomes" id="UP000889800">
    <property type="component" value="Chromosome"/>
</dbReference>
<name>Q31L77_SYNE7</name>
<evidence type="ECO:0000313" key="2">
    <source>
        <dbReference type="Proteomes" id="UP000889800"/>
    </source>
</evidence>
<protein>
    <submittedName>
        <fullName evidence="1">Uncharacterized protein</fullName>
    </submittedName>
</protein>
<reference evidence="2" key="1">
    <citation type="submission" date="2005-08" db="EMBL/GenBank/DDBJ databases">
        <title>Complete sequence of chromosome 1 of Synechococcus elongatus PCC 7942.</title>
        <authorList>
            <consortium name="US DOE Joint Genome Institute"/>
            <person name="Copeland A."/>
            <person name="Lucas S."/>
            <person name="Lapidus A."/>
            <person name="Barry K."/>
            <person name="Detter J.C."/>
            <person name="Glavina T."/>
            <person name="Hammon N."/>
            <person name="Israni S."/>
            <person name="Pitluck S."/>
            <person name="Schmutz J."/>
            <person name="Larimer F."/>
            <person name="Land M."/>
            <person name="Kyrpides N."/>
            <person name="Lykidis A."/>
            <person name="Richardson P."/>
        </authorList>
    </citation>
    <scope>NUCLEOTIDE SEQUENCE [LARGE SCALE GENOMIC DNA]</scope>
    <source>
        <strain evidence="2">ATCC 33912 / PCC 7942 / FACHB-805</strain>
    </source>
</reference>
<dbReference type="STRING" id="1140.Synpcc7942_2162"/>
<keyword evidence="2" id="KW-1185">Reference proteome</keyword>
<dbReference type="KEGG" id="syf:Synpcc7942_2162"/>
<gene>
    <name evidence="1" type="ordered locus">Synpcc7942_2162</name>
</gene>
<dbReference type="PaxDb" id="1140-Synpcc7942_2162"/>
<dbReference type="HOGENOM" id="CLU_2774433_0_0_3"/>
<evidence type="ECO:0000313" key="1">
    <source>
        <dbReference type="EMBL" id="ABB58192.1"/>
    </source>
</evidence>
<sequence length="71" mass="8365">MRMSKQVVPPRAGWRSPRLWQLILFLQVMSCLALAYRYQSLQQAIATQQQQIQCLEARSLDTRADLSRCRR</sequence>
<accession>Q31L77</accession>
<dbReference type="EMBL" id="CP000100">
    <property type="protein sequence ID" value="ABB58192.1"/>
    <property type="molecule type" value="Genomic_DNA"/>
</dbReference>
<dbReference type="AlphaFoldDB" id="Q31L77"/>
<proteinExistence type="predicted"/>